<feature type="compositionally biased region" description="Gly residues" evidence="1">
    <location>
        <begin position="185"/>
        <end position="195"/>
    </location>
</feature>
<proteinExistence type="predicted"/>
<feature type="compositionally biased region" description="Basic and acidic residues" evidence="1">
    <location>
        <begin position="1336"/>
        <end position="1345"/>
    </location>
</feature>
<feature type="compositionally biased region" description="Basic residues" evidence="1">
    <location>
        <begin position="818"/>
        <end position="827"/>
    </location>
</feature>
<feature type="compositionally biased region" description="Basic and acidic residues" evidence="1">
    <location>
        <begin position="440"/>
        <end position="451"/>
    </location>
</feature>
<feature type="region of interest" description="Disordered" evidence="1">
    <location>
        <begin position="1250"/>
        <end position="1360"/>
    </location>
</feature>
<feature type="compositionally biased region" description="Basic residues" evidence="1">
    <location>
        <begin position="1097"/>
        <end position="1106"/>
    </location>
</feature>
<feature type="region of interest" description="Disordered" evidence="1">
    <location>
        <begin position="798"/>
        <end position="1225"/>
    </location>
</feature>
<feature type="compositionally biased region" description="Basic residues" evidence="1">
    <location>
        <begin position="1212"/>
        <end position="1225"/>
    </location>
</feature>
<dbReference type="WBParaSite" id="PTRK_0001731300.1">
    <property type="protein sequence ID" value="PTRK_0001731300.1"/>
    <property type="gene ID" value="PTRK_0001731300"/>
</dbReference>
<feature type="compositionally biased region" description="Basic residues" evidence="1">
    <location>
        <begin position="925"/>
        <end position="944"/>
    </location>
</feature>
<feature type="compositionally biased region" description="Basic residues" evidence="1">
    <location>
        <begin position="1010"/>
        <end position="1020"/>
    </location>
</feature>
<feature type="compositionally biased region" description="Gly residues" evidence="1">
    <location>
        <begin position="493"/>
        <end position="504"/>
    </location>
</feature>
<feature type="compositionally biased region" description="Basic and acidic residues" evidence="1">
    <location>
        <begin position="1"/>
        <end position="11"/>
    </location>
</feature>
<reference evidence="3" key="1">
    <citation type="submission" date="2017-02" db="UniProtKB">
        <authorList>
            <consortium name="WormBaseParasite"/>
        </authorList>
    </citation>
    <scope>IDENTIFICATION</scope>
</reference>
<evidence type="ECO:0000313" key="3">
    <source>
        <dbReference type="WBParaSite" id="PTRK_0001731300.1"/>
    </source>
</evidence>
<name>A0A0N5A5Z3_PARTI</name>
<feature type="compositionally biased region" description="Low complexity" evidence="1">
    <location>
        <begin position="598"/>
        <end position="612"/>
    </location>
</feature>
<feature type="compositionally biased region" description="Basic residues" evidence="1">
    <location>
        <begin position="292"/>
        <end position="302"/>
    </location>
</feature>
<feature type="compositionally biased region" description="Basic and acidic residues" evidence="1">
    <location>
        <begin position="551"/>
        <end position="565"/>
    </location>
</feature>
<feature type="compositionally biased region" description="Basic residues" evidence="1">
    <location>
        <begin position="1113"/>
        <end position="1133"/>
    </location>
</feature>
<feature type="compositionally biased region" description="Low complexity" evidence="1">
    <location>
        <begin position="1323"/>
        <end position="1333"/>
    </location>
</feature>
<keyword evidence="2" id="KW-1185">Reference proteome</keyword>
<feature type="compositionally biased region" description="Basic and acidic residues" evidence="1">
    <location>
        <begin position="766"/>
        <end position="775"/>
    </location>
</feature>
<feature type="compositionally biased region" description="Basic residues" evidence="1">
    <location>
        <begin position="1034"/>
        <end position="1055"/>
    </location>
</feature>
<accession>A0A0N5A5Z3</accession>
<feature type="compositionally biased region" description="Basic residues" evidence="1">
    <location>
        <begin position="663"/>
        <end position="686"/>
    </location>
</feature>
<organism evidence="2 3">
    <name type="scientific">Parastrongyloides trichosuri</name>
    <name type="common">Possum-specific nematode worm</name>
    <dbReference type="NCBI Taxonomy" id="131310"/>
    <lineage>
        <taxon>Eukaryota</taxon>
        <taxon>Metazoa</taxon>
        <taxon>Ecdysozoa</taxon>
        <taxon>Nematoda</taxon>
        <taxon>Chromadorea</taxon>
        <taxon>Rhabditida</taxon>
        <taxon>Tylenchina</taxon>
        <taxon>Panagrolaimomorpha</taxon>
        <taxon>Strongyloidoidea</taxon>
        <taxon>Strongyloididae</taxon>
        <taxon>Parastrongyloides</taxon>
    </lineage>
</organism>
<feature type="compositionally biased region" description="Basic and acidic residues" evidence="1">
    <location>
        <begin position="303"/>
        <end position="319"/>
    </location>
</feature>
<feature type="compositionally biased region" description="Basic and acidic residues" evidence="1">
    <location>
        <begin position="1276"/>
        <end position="1292"/>
    </location>
</feature>
<feature type="compositionally biased region" description="Gly residues" evidence="1">
    <location>
        <begin position="76"/>
        <end position="87"/>
    </location>
</feature>
<feature type="compositionally biased region" description="Basic and acidic residues" evidence="1">
    <location>
        <begin position="355"/>
        <end position="365"/>
    </location>
</feature>
<feature type="region of interest" description="Disordered" evidence="1">
    <location>
        <begin position="480"/>
        <end position="777"/>
    </location>
</feature>
<feature type="region of interest" description="Disordered" evidence="1">
    <location>
        <begin position="1"/>
        <end position="132"/>
    </location>
</feature>
<feature type="compositionally biased region" description="Low complexity" evidence="1">
    <location>
        <begin position="1065"/>
        <end position="1075"/>
    </location>
</feature>
<feature type="compositionally biased region" description="Basic residues" evidence="1">
    <location>
        <begin position="254"/>
        <end position="270"/>
    </location>
</feature>
<evidence type="ECO:0000313" key="2">
    <source>
        <dbReference type="Proteomes" id="UP000038045"/>
    </source>
</evidence>
<evidence type="ECO:0000256" key="1">
    <source>
        <dbReference type="SAM" id="MobiDB-lite"/>
    </source>
</evidence>
<feature type="region of interest" description="Disordered" evidence="1">
    <location>
        <begin position="164"/>
        <end position="379"/>
    </location>
</feature>
<dbReference type="Proteomes" id="UP000038045">
    <property type="component" value="Unplaced"/>
</dbReference>
<feature type="compositionally biased region" description="Basic residues" evidence="1">
    <location>
        <begin position="509"/>
        <end position="523"/>
    </location>
</feature>
<protein>
    <submittedName>
        <fullName evidence="3">Long-chain-fatty-acid--CoA ligase</fullName>
    </submittedName>
</protein>
<feature type="compositionally biased region" description="Basic residues" evidence="1">
    <location>
        <begin position="328"/>
        <end position="337"/>
    </location>
</feature>
<feature type="compositionally biased region" description="Basic residues" evidence="1">
    <location>
        <begin position="952"/>
        <end position="962"/>
    </location>
</feature>
<feature type="compositionally biased region" description="Basic residues" evidence="1">
    <location>
        <begin position="731"/>
        <end position="740"/>
    </location>
</feature>
<feature type="region of interest" description="Disordered" evidence="1">
    <location>
        <begin position="414"/>
        <end position="451"/>
    </location>
</feature>
<sequence length="1360" mass="145820">MLPDRLGRRGDAGGPGRRPSLHAGRPVAQPDGRLRQAGARNALPSEPPEPVRAGRHCRRVLGDLREPPRLSVAAGDRGGAGAGGSGAGDFRHSRLAGGAGRHQQCRKGAGAGDRGGHQVRLRLPGGRGSALRCGQRERPVHLRLQGAAADPGDLGPVGPAVALEDPEVDHPGLRLPVPADDGAGRRLGAGGGGQRLSGHDRKPHRHPRLSGQADPFGSLSDDGGGSGHRRRFDHGGLCDHPVAGAQQCGGPRPGRVHRLGSGRGHAGARHHPGEARRGRGGGRLQLGAEVRQRRRRHRQGHVRRPDGGAEHLGRADRLRGPGGAGQHHSGRLRHRRRSADGRAHPGLAVRPCGLADRRGMGRRPEGGLAAGGQADPDRVRRLHRAGQGPARRHERAHPDVDDLCAVRFRQHRLGRHHRHRPVGADARASRGGAGPGMEGAVRRLSGDPDDRLHRRGLARRRLHLPGLPAPGRGVRLLHERQQHPAGRQSGRGAVAGGGRGGRGAGAIRAGRHARRPGRGRRGRAVAQPGAGGRGPVAGRSRRGGGGGDSACGHRPDGHGDGRRELGLPARRRGWGQPDLYDGNARQDRPRPGGGGPGRRSVGVPALYGAVGRAGRRRAAGRRGLWPPGTGRPVAGGGRRDGAGAGRAAVPRLRPLSERSGRPLLRRRRRRHLGRGHRRSAQGHRIRSGPEGRPGSLGRSQPGHRRGRVPLEPGRRASPVQSGRHDGSDRRHSGRGPRRRLSGREAAQGRRQADHHRRQPGQPGSRGRQDRRRDRGSFCLAGSVRPACAGAVARGRLHGSFEEVRHRTPGRHPWGGRGGGRRPGRSHAARGAGAGRLALFQPRPARSLGDQRRPEPGGHQIFLQGRRLDPLRQPRRSRHRAPDAGGQGARDLGQRRLRTLRQSVGAGPDRVPAEPERTARAAGRAGAHHHVDARHRLGPRPHHHAPARDVPGGRHRSDRRRGRGSVGPRPDDRSGARHPQRRGVVRAQPEAGQGHGDGSGQPHPGCGLRRDRLHLRHRRRRQGLDRGADAGPHQGYRRGRRRRRGRARPERHHARGRASGSPGYGPAADLLRPAPAAEDRLGTGARRRPRPGRGQWNPRHRARHSTRRRDPAGRRAHAGRSQRYGATHRHRPHRGSGEGLRNPRRSCAPGCMKPDGGAAGFKRRGGRRRQEADGARKGGRRSSVSGRRAHGPMAAARRRGDQGSLPGHGGAGQRHRRRGRRGAGRIRLRHRRLGLADGLLRADAASAGLLHAFRPGRGPDGGDPRSRRPHHVGQARQCERGRARQLSEERIPADGRGGPVQDQAGPRLARADGPARGLRPGMCPADAAHGAGAARHPRQDRTDPAQRVHVQPGAHVQARQP</sequence>